<dbReference type="EMBL" id="LNQE01001595">
    <property type="protein sequence ID" value="KUG15033.1"/>
    <property type="molecule type" value="Genomic_DNA"/>
</dbReference>
<dbReference type="AlphaFoldDB" id="A0A0W8F2G6"/>
<reference evidence="2" key="1">
    <citation type="journal article" date="2015" name="Proc. Natl. Acad. Sci. U.S.A.">
        <title>Networks of energetic and metabolic interactions define dynamics in microbial communities.</title>
        <authorList>
            <person name="Embree M."/>
            <person name="Liu J.K."/>
            <person name="Al-Bassam M.M."/>
            <person name="Zengler K."/>
        </authorList>
    </citation>
    <scope>NUCLEOTIDE SEQUENCE</scope>
</reference>
<proteinExistence type="predicted"/>
<evidence type="ECO:0000313" key="2">
    <source>
        <dbReference type="EMBL" id="KUG15033.1"/>
    </source>
</evidence>
<name>A0A0W8F2G6_9ZZZZ</name>
<protein>
    <submittedName>
        <fullName evidence="2">Uncharacterized protein</fullName>
    </submittedName>
</protein>
<organism evidence="2">
    <name type="scientific">hydrocarbon metagenome</name>
    <dbReference type="NCBI Taxonomy" id="938273"/>
    <lineage>
        <taxon>unclassified sequences</taxon>
        <taxon>metagenomes</taxon>
        <taxon>ecological metagenomes</taxon>
    </lineage>
</organism>
<gene>
    <name evidence="2" type="ORF">ASZ90_015346</name>
</gene>
<comment type="caution">
    <text evidence="2">The sequence shown here is derived from an EMBL/GenBank/DDBJ whole genome shotgun (WGS) entry which is preliminary data.</text>
</comment>
<feature type="region of interest" description="Disordered" evidence="1">
    <location>
        <begin position="1"/>
        <end position="20"/>
    </location>
</feature>
<evidence type="ECO:0000256" key="1">
    <source>
        <dbReference type="SAM" id="MobiDB-lite"/>
    </source>
</evidence>
<accession>A0A0W8F2G6</accession>
<sequence length="41" mass="4839">MGIDEVIGRGGVTPSDGHPREMSLRLYRRFAWAQVFSWRFR</sequence>